<feature type="transmembrane region" description="Helical" evidence="1">
    <location>
        <begin position="152"/>
        <end position="172"/>
    </location>
</feature>
<feature type="transmembrane region" description="Helical" evidence="1">
    <location>
        <begin position="72"/>
        <end position="93"/>
    </location>
</feature>
<gene>
    <name evidence="3" type="ORF">SAMN05444370_10259</name>
</gene>
<feature type="transmembrane region" description="Helical" evidence="1">
    <location>
        <begin position="123"/>
        <end position="140"/>
    </location>
</feature>
<dbReference type="OrthoDB" id="9808192at2"/>
<dbReference type="Pfam" id="PF04955">
    <property type="entry name" value="HupE_UreJ"/>
    <property type="match status" value="1"/>
</dbReference>
<evidence type="ECO:0000313" key="3">
    <source>
        <dbReference type="EMBL" id="SDZ89008.1"/>
    </source>
</evidence>
<feature type="signal peptide" evidence="2">
    <location>
        <begin position="1"/>
        <end position="31"/>
    </location>
</feature>
<organism evidence="3 4">
    <name type="scientific">Rubrimonas cliftonensis</name>
    <dbReference type="NCBI Taxonomy" id="89524"/>
    <lineage>
        <taxon>Bacteria</taxon>
        <taxon>Pseudomonadati</taxon>
        <taxon>Pseudomonadota</taxon>
        <taxon>Alphaproteobacteria</taxon>
        <taxon>Rhodobacterales</taxon>
        <taxon>Paracoccaceae</taxon>
        <taxon>Rubrimonas</taxon>
    </lineage>
</organism>
<dbReference type="AlphaFoldDB" id="A0A1H3WS38"/>
<dbReference type="EMBL" id="FNQM01000002">
    <property type="protein sequence ID" value="SDZ89008.1"/>
    <property type="molecule type" value="Genomic_DNA"/>
</dbReference>
<evidence type="ECO:0000256" key="1">
    <source>
        <dbReference type="SAM" id="Phobius"/>
    </source>
</evidence>
<dbReference type="PIRSF" id="PIRSF016919">
    <property type="entry name" value="HupE_UreJ"/>
    <property type="match status" value="1"/>
</dbReference>
<dbReference type="STRING" id="89524.SAMN05444370_10259"/>
<keyword evidence="1" id="KW-1133">Transmembrane helix</keyword>
<keyword evidence="2" id="KW-0732">Signal</keyword>
<feature type="transmembrane region" description="Helical" evidence="1">
    <location>
        <begin position="46"/>
        <end position="65"/>
    </location>
</feature>
<keyword evidence="4" id="KW-1185">Reference proteome</keyword>
<evidence type="ECO:0000256" key="2">
    <source>
        <dbReference type="SAM" id="SignalP"/>
    </source>
</evidence>
<sequence>MPLPSARSAASSAARLAAVLAATLLPAAAAAHEEVGVAGGFIDGAMHPLMGLDHLAAMVAVGLWGAQLGRPLVTALPIAFPMMMAVGALAAVLGYPAPGIEIGIGVSALGLGVFILLGWRAPVWAAVALVGVFAVFHGSAHGEEMPAAANPLAYGVGFVLATGLLHALGILIGEGARRVAQGGVALRACGAGVAAVGAFATANALAAAL</sequence>
<dbReference type="RefSeq" id="WP_093248302.1">
    <property type="nucleotide sequence ID" value="NZ_FNQM01000002.1"/>
</dbReference>
<evidence type="ECO:0000313" key="4">
    <source>
        <dbReference type="Proteomes" id="UP000198703"/>
    </source>
</evidence>
<accession>A0A1H3WS38</accession>
<feature type="transmembrane region" description="Helical" evidence="1">
    <location>
        <begin position="184"/>
        <end position="206"/>
    </location>
</feature>
<reference evidence="3 4" key="1">
    <citation type="submission" date="2016-10" db="EMBL/GenBank/DDBJ databases">
        <authorList>
            <person name="de Groot N.N."/>
        </authorList>
    </citation>
    <scope>NUCLEOTIDE SEQUENCE [LARGE SCALE GENOMIC DNA]</scope>
    <source>
        <strain evidence="3 4">DSM 15345</strain>
    </source>
</reference>
<keyword evidence="1" id="KW-0812">Transmembrane</keyword>
<protein>
    <submittedName>
        <fullName evidence="3">Urease accessory protein</fullName>
    </submittedName>
</protein>
<dbReference type="Proteomes" id="UP000198703">
    <property type="component" value="Unassembled WGS sequence"/>
</dbReference>
<feature type="transmembrane region" description="Helical" evidence="1">
    <location>
        <begin position="99"/>
        <end position="116"/>
    </location>
</feature>
<dbReference type="InterPro" id="IPR007038">
    <property type="entry name" value="HupE_UreJ"/>
</dbReference>
<proteinExistence type="predicted"/>
<feature type="chain" id="PRO_5011627643" evidence="2">
    <location>
        <begin position="32"/>
        <end position="209"/>
    </location>
</feature>
<keyword evidence="1" id="KW-0472">Membrane</keyword>
<name>A0A1H3WS38_9RHOB</name>